<dbReference type="OrthoDB" id="5184419at2"/>
<evidence type="ECO:0000313" key="3">
    <source>
        <dbReference type="Proteomes" id="UP000292003"/>
    </source>
</evidence>
<evidence type="ECO:0000313" key="2">
    <source>
        <dbReference type="EMBL" id="RZQ63384.1"/>
    </source>
</evidence>
<dbReference type="AlphaFoldDB" id="A0A4Q7JAY1"/>
<dbReference type="EMBL" id="SFCC01000006">
    <property type="protein sequence ID" value="RZQ63384.1"/>
    <property type="molecule type" value="Genomic_DNA"/>
</dbReference>
<dbReference type="NCBIfam" id="TIGR01409">
    <property type="entry name" value="TAT_signal_seq"/>
    <property type="match status" value="1"/>
</dbReference>
<dbReference type="Pfam" id="PF13560">
    <property type="entry name" value="HTH_31"/>
    <property type="match status" value="1"/>
</dbReference>
<dbReference type="InterPro" id="IPR010982">
    <property type="entry name" value="Lambda_DNA-bd_dom_sf"/>
</dbReference>
<dbReference type="SMART" id="SM00530">
    <property type="entry name" value="HTH_XRE"/>
    <property type="match status" value="1"/>
</dbReference>
<dbReference type="Gene3D" id="1.10.260.40">
    <property type="entry name" value="lambda repressor-like DNA-binding domains"/>
    <property type="match status" value="1"/>
</dbReference>
<proteinExistence type="predicted"/>
<evidence type="ECO:0000259" key="1">
    <source>
        <dbReference type="PROSITE" id="PS50943"/>
    </source>
</evidence>
<sequence>MTSCLDAHGRPGNCVCHAEVLYSNLSNRRLGVVESFGALLREYRDGAGMSLTELAKRVNYSKGYLSKIENGVKPPNAILARLCDSTLDAGGALVDAARSRRAAPGEVDRRQVLAASAAAGIALASGPRPVPDEGVLAGLRTSFEQLRRLGTQTGPAVVLEPLVAQVRTVHGLAREIPEPTRSRLLLLAARIAEYTGWMSQEAGNEQGALWWTRYAAETAIAGGDRDIASYAYVREAGLALYRQDPVATVELARQAQRAGSARVLGLAARREAQGHALAGDRASCERALDRAAGFMESAVVDTGAYPVLGSTAADPLELARGWALCDLGRAGEAAAVLDRELARVPATARRTRARFGARRSLAYALSGEIDQSCATLAETIDDADHVDSATVRTDLRELARCLGRWRGHHAVREIYPELNRVVRRH</sequence>
<dbReference type="GO" id="GO:0003677">
    <property type="term" value="F:DNA binding"/>
    <property type="evidence" value="ECO:0007669"/>
    <property type="project" value="InterPro"/>
</dbReference>
<feature type="domain" description="HTH cro/C1-type" evidence="1">
    <location>
        <begin position="40"/>
        <end position="84"/>
    </location>
</feature>
<dbReference type="CDD" id="cd00093">
    <property type="entry name" value="HTH_XRE"/>
    <property type="match status" value="1"/>
</dbReference>
<dbReference type="PROSITE" id="PS50943">
    <property type="entry name" value="HTH_CROC1"/>
    <property type="match status" value="1"/>
</dbReference>
<dbReference type="InterPro" id="IPR001387">
    <property type="entry name" value="Cro/C1-type_HTH"/>
</dbReference>
<protein>
    <submittedName>
        <fullName evidence="2">XRE family transcriptional regulator</fullName>
    </submittedName>
</protein>
<comment type="caution">
    <text evidence="2">The sequence shown here is derived from an EMBL/GenBank/DDBJ whole genome shotgun (WGS) entry which is preliminary data.</text>
</comment>
<organism evidence="2 3">
    <name type="scientific">Amycolatopsis suaedae</name>
    <dbReference type="NCBI Taxonomy" id="2510978"/>
    <lineage>
        <taxon>Bacteria</taxon>
        <taxon>Bacillati</taxon>
        <taxon>Actinomycetota</taxon>
        <taxon>Actinomycetes</taxon>
        <taxon>Pseudonocardiales</taxon>
        <taxon>Pseudonocardiaceae</taxon>
        <taxon>Amycolatopsis</taxon>
    </lineage>
</organism>
<dbReference type="SUPFAM" id="SSF47413">
    <property type="entry name" value="lambda repressor-like DNA-binding domains"/>
    <property type="match status" value="1"/>
</dbReference>
<dbReference type="InterPro" id="IPR019546">
    <property type="entry name" value="TAT_signal_bac_arc"/>
</dbReference>
<accession>A0A4Q7JAY1</accession>
<keyword evidence="3" id="KW-1185">Reference proteome</keyword>
<name>A0A4Q7JAY1_9PSEU</name>
<reference evidence="2 3" key="1">
    <citation type="submission" date="2019-02" db="EMBL/GenBank/DDBJ databases">
        <title>Draft genome sequence of Amycolatopsis sp. 8-3EHSu isolated from roots of Suaeda maritima.</title>
        <authorList>
            <person name="Duangmal K."/>
            <person name="Chantavorakit T."/>
        </authorList>
    </citation>
    <scope>NUCLEOTIDE SEQUENCE [LARGE SCALE GENOMIC DNA]</scope>
    <source>
        <strain evidence="2 3">8-3EHSu</strain>
    </source>
</reference>
<gene>
    <name evidence="2" type="ORF">EWH70_13095</name>
</gene>
<dbReference type="Proteomes" id="UP000292003">
    <property type="component" value="Unassembled WGS sequence"/>
</dbReference>